<organism evidence="5 6">
    <name type="scientific">Arcanobacterium phocae</name>
    <dbReference type="NCBI Taxonomy" id="131112"/>
    <lineage>
        <taxon>Bacteria</taxon>
        <taxon>Bacillati</taxon>
        <taxon>Actinomycetota</taxon>
        <taxon>Actinomycetes</taxon>
        <taxon>Actinomycetales</taxon>
        <taxon>Actinomycetaceae</taxon>
        <taxon>Arcanobacterium</taxon>
    </lineage>
</organism>
<name>A0A1H2LG15_9ACTO</name>
<dbReference type="InterPro" id="IPR036388">
    <property type="entry name" value="WH-like_DNA-bd_sf"/>
</dbReference>
<proteinExistence type="predicted"/>
<dbReference type="PANTHER" id="PTHR38445">
    <property type="entry name" value="HTH-TYPE TRANSCRIPTIONAL REPRESSOR YTRA"/>
    <property type="match status" value="1"/>
</dbReference>
<dbReference type="InterPro" id="IPR000524">
    <property type="entry name" value="Tscrpt_reg_HTH_GntR"/>
</dbReference>
<dbReference type="RefSeq" id="WP_091280709.1">
    <property type="nucleotide sequence ID" value="NZ_JABAPK010000002.1"/>
</dbReference>
<keyword evidence="2 5" id="KW-0238">DNA-binding</keyword>
<evidence type="ECO:0000256" key="3">
    <source>
        <dbReference type="ARBA" id="ARBA00023163"/>
    </source>
</evidence>
<accession>A0A1H2LG15</accession>
<keyword evidence="3" id="KW-0804">Transcription</keyword>
<dbReference type="GeneID" id="65344795"/>
<evidence type="ECO:0000256" key="1">
    <source>
        <dbReference type="ARBA" id="ARBA00023015"/>
    </source>
</evidence>
<keyword evidence="1" id="KW-0805">Transcription regulation</keyword>
<dbReference type="SUPFAM" id="SSF46785">
    <property type="entry name" value="Winged helix' DNA-binding domain"/>
    <property type="match status" value="1"/>
</dbReference>
<keyword evidence="6" id="KW-1185">Reference proteome</keyword>
<dbReference type="Gene3D" id="1.10.10.10">
    <property type="entry name" value="Winged helix-like DNA-binding domain superfamily/Winged helix DNA-binding domain"/>
    <property type="match status" value="1"/>
</dbReference>
<feature type="domain" description="HTH gntR-type" evidence="4">
    <location>
        <begin position="7"/>
        <end position="75"/>
    </location>
</feature>
<dbReference type="EMBL" id="LT629804">
    <property type="protein sequence ID" value="SDU79973.1"/>
    <property type="molecule type" value="Genomic_DNA"/>
</dbReference>
<dbReference type="STRING" id="131112.SAMN04489737_1057"/>
<evidence type="ECO:0000313" key="5">
    <source>
        <dbReference type="EMBL" id="SDU79973.1"/>
    </source>
</evidence>
<sequence>MSVDDSRPIWIQLVETFSRNIVTGEWTAGSKIPSVRELALTTGVNPNTIQRALSQLDASGLTVAERTQGRFVTTDRALINDTQQDLASQATDAHIDAVSALGLSLDETVALIRERWASSSS</sequence>
<dbReference type="PANTHER" id="PTHR38445:SF6">
    <property type="entry name" value="GNTR-FAMILY TRANSCRIPTIONAL REGULATOR"/>
    <property type="match status" value="1"/>
</dbReference>
<dbReference type="InterPro" id="IPR036390">
    <property type="entry name" value="WH_DNA-bd_sf"/>
</dbReference>
<dbReference type="Proteomes" id="UP000214355">
    <property type="component" value="Chromosome I"/>
</dbReference>
<reference evidence="6" key="1">
    <citation type="submission" date="2016-10" db="EMBL/GenBank/DDBJ databases">
        <authorList>
            <person name="Varghese N."/>
            <person name="Submissions S."/>
        </authorList>
    </citation>
    <scope>NUCLEOTIDE SEQUENCE [LARGE SCALE GENOMIC DNA]</scope>
    <source>
        <strain evidence="6">DSM 10002</strain>
    </source>
</reference>
<dbReference type="PROSITE" id="PS50949">
    <property type="entry name" value="HTH_GNTR"/>
    <property type="match status" value="1"/>
</dbReference>
<evidence type="ECO:0000313" key="6">
    <source>
        <dbReference type="Proteomes" id="UP000214355"/>
    </source>
</evidence>
<evidence type="ECO:0000256" key="2">
    <source>
        <dbReference type="ARBA" id="ARBA00023125"/>
    </source>
</evidence>
<dbReference type="OrthoDB" id="3575876at2"/>
<dbReference type="SMART" id="SM00345">
    <property type="entry name" value="HTH_GNTR"/>
    <property type="match status" value="1"/>
</dbReference>
<evidence type="ECO:0000259" key="4">
    <source>
        <dbReference type="PROSITE" id="PS50949"/>
    </source>
</evidence>
<gene>
    <name evidence="5" type="ORF">SAMN04489737_1057</name>
</gene>
<dbReference type="GO" id="GO:0003700">
    <property type="term" value="F:DNA-binding transcription factor activity"/>
    <property type="evidence" value="ECO:0007669"/>
    <property type="project" value="InterPro"/>
</dbReference>
<dbReference type="CDD" id="cd07377">
    <property type="entry name" value="WHTH_GntR"/>
    <property type="match status" value="1"/>
</dbReference>
<dbReference type="AlphaFoldDB" id="A0A1H2LG15"/>
<dbReference type="GO" id="GO:0003677">
    <property type="term" value="F:DNA binding"/>
    <property type="evidence" value="ECO:0007669"/>
    <property type="project" value="UniProtKB-KW"/>
</dbReference>
<protein>
    <submittedName>
        <fullName evidence="5">DNA-binding transcriptional regulator YhcF, GntR family</fullName>
    </submittedName>
</protein>
<dbReference type="Pfam" id="PF00392">
    <property type="entry name" value="GntR"/>
    <property type="match status" value="1"/>
</dbReference>